<dbReference type="InterPro" id="IPR000792">
    <property type="entry name" value="Tscrpt_reg_LuxR_C"/>
</dbReference>
<evidence type="ECO:0000256" key="1">
    <source>
        <dbReference type="ARBA" id="ARBA00022741"/>
    </source>
</evidence>
<feature type="domain" description="HTH luxR-type" evidence="3">
    <location>
        <begin position="855"/>
        <end position="918"/>
    </location>
</feature>
<dbReference type="PANTHER" id="PTHR16305:SF35">
    <property type="entry name" value="TRANSCRIPTIONAL ACTIVATOR DOMAIN"/>
    <property type="match status" value="1"/>
</dbReference>
<protein>
    <recommendedName>
        <fullName evidence="3">HTH luxR-type domain-containing protein</fullName>
    </recommendedName>
</protein>
<dbReference type="InterPro" id="IPR041664">
    <property type="entry name" value="AAA_16"/>
</dbReference>
<evidence type="ECO:0000259" key="3">
    <source>
        <dbReference type="PROSITE" id="PS50043"/>
    </source>
</evidence>
<sequence length="918" mass="93546">MPLSPLVGRRAELTALLSACGSGGVTLVTGEAGIGKTRILDEVAERVGGGAEVLRGHAVPGGGPFRPLVEALVRASPPRLATDPALVPFRAVLARLLPGWPVPPAAGAHVVDPVVVLGEAVTALLGVLAGTGPRVVLLDDLHWSDADTLAVLEYLAGTRPPVRLIGAARVDAPADGLAALRRHPAVTEVPLAPLTADEVAALAGQVGGGVPDPDAAALLTATADGLPLLVEELTTGLVRSGGLRREAGRLGVAGTPAPRVPDPFARLVEARLTALAPAHRDLVVAAAVLGPELDWALLVPATGAPERDVAAALRAAHGAGLLVDGPRWRHALTRDAVLATLSGPERAVHAAALATALDAAGADATRPGLVADLHARGGRPGRAARLLVDQAARSTAAGALAAASAVLDRAVVLAAGDPAQRAAVATERVRVLALRGRADEAVAAADAALPGAVGATRTALALAAARACVAAERFAEADRYLDQAGDGPAVAALRAHAALGLGDPATAQAAARRASDADDPAVACEALEALGRVLRRPDPAGSRAALTRAVEIAARHGLAPWRIRALAELGAGTMIELGGTAELERAAELAVESGMLGTAVALELQITVGTVAIEGYVAASRRARRCAERAGRLGMASARSFALLFAARGQVFAGSLAEAEALLDEAQTGSAEPHLRLARSGLRARDAWLSGDDARAVEGMAAGVAALRTAPGSNPAPLWGEWALLRTVLDPSDAGPRGELRASDVMVNLLNRAALHYADAVAASAAGDAAAAAVAFARAETVAADQPYYRHLFRAQLLPRAGSPGLPDPAGLLREQLAFLAGRGEDRLTELARRRLRALGLPVPRPARDVEPVPAPLRARGVTGRELQVLRLVGAGLSNPEIAARLHLSPRTVETHVGRLLAKTGAARRAELARHLPT</sequence>
<dbReference type="OrthoDB" id="5378762at2"/>
<name>A0A4Y3WHA5_9PSEU</name>
<organism evidence="4 5">
    <name type="scientific">Pseudonocardia hydrocarbonoxydans</name>
    <dbReference type="NCBI Taxonomy" id="76726"/>
    <lineage>
        <taxon>Bacteria</taxon>
        <taxon>Bacillati</taxon>
        <taxon>Actinomycetota</taxon>
        <taxon>Actinomycetes</taxon>
        <taxon>Pseudonocardiales</taxon>
        <taxon>Pseudonocardiaceae</taxon>
        <taxon>Pseudonocardia</taxon>
    </lineage>
</organism>
<comment type="caution">
    <text evidence="4">The sequence shown here is derived from an EMBL/GenBank/DDBJ whole genome shotgun (WGS) entry which is preliminary data.</text>
</comment>
<dbReference type="GO" id="GO:0006355">
    <property type="term" value="P:regulation of DNA-templated transcription"/>
    <property type="evidence" value="ECO:0007669"/>
    <property type="project" value="InterPro"/>
</dbReference>
<proteinExistence type="predicted"/>
<evidence type="ECO:0000313" key="4">
    <source>
        <dbReference type="EMBL" id="GEC17878.1"/>
    </source>
</evidence>
<accession>A0A4Y3WHA5</accession>
<dbReference type="Gene3D" id="1.10.10.10">
    <property type="entry name" value="Winged helix-like DNA-binding domain superfamily/Winged helix DNA-binding domain"/>
    <property type="match status" value="1"/>
</dbReference>
<evidence type="ECO:0000256" key="2">
    <source>
        <dbReference type="ARBA" id="ARBA00022840"/>
    </source>
</evidence>
<dbReference type="GO" id="GO:0005524">
    <property type="term" value="F:ATP binding"/>
    <property type="evidence" value="ECO:0007669"/>
    <property type="project" value="UniProtKB-KW"/>
</dbReference>
<keyword evidence="2" id="KW-0067">ATP-binding</keyword>
<gene>
    <name evidence="4" type="ORF">PHY01_01610</name>
</gene>
<dbReference type="InterPro" id="IPR036388">
    <property type="entry name" value="WH-like_DNA-bd_sf"/>
</dbReference>
<dbReference type="SUPFAM" id="SSF52540">
    <property type="entry name" value="P-loop containing nucleoside triphosphate hydrolases"/>
    <property type="match status" value="1"/>
</dbReference>
<reference evidence="4 5" key="1">
    <citation type="submission" date="2019-06" db="EMBL/GenBank/DDBJ databases">
        <title>Whole genome shotgun sequence of Pseudonocardia hydrocarbonoxydans NBRC 14498.</title>
        <authorList>
            <person name="Hosoyama A."/>
            <person name="Uohara A."/>
            <person name="Ohji S."/>
            <person name="Ichikawa N."/>
        </authorList>
    </citation>
    <scope>NUCLEOTIDE SEQUENCE [LARGE SCALE GENOMIC DNA]</scope>
    <source>
        <strain evidence="4 5">NBRC 14498</strain>
    </source>
</reference>
<dbReference type="InterPro" id="IPR027417">
    <property type="entry name" value="P-loop_NTPase"/>
</dbReference>
<dbReference type="RefSeq" id="WP_141276215.1">
    <property type="nucleotide sequence ID" value="NZ_BJNG01000001.1"/>
</dbReference>
<dbReference type="SUPFAM" id="SSF46894">
    <property type="entry name" value="C-terminal effector domain of the bipartite response regulators"/>
    <property type="match status" value="1"/>
</dbReference>
<dbReference type="EMBL" id="BJNG01000001">
    <property type="protein sequence ID" value="GEC17878.1"/>
    <property type="molecule type" value="Genomic_DNA"/>
</dbReference>
<dbReference type="InterPro" id="IPR016032">
    <property type="entry name" value="Sig_transdc_resp-reg_C-effctor"/>
</dbReference>
<dbReference type="PANTHER" id="PTHR16305">
    <property type="entry name" value="TESTICULAR SOLUBLE ADENYLYL CYCLASE"/>
    <property type="match status" value="1"/>
</dbReference>
<dbReference type="Proteomes" id="UP000320338">
    <property type="component" value="Unassembled WGS sequence"/>
</dbReference>
<dbReference type="GO" id="GO:0004016">
    <property type="term" value="F:adenylate cyclase activity"/>
    <property type="evidence" value="ECO:0007669"/>
    <property type="project" value="TreeGrafter"/>
</dbReference>
<dbReference type="Pfam" id="PF00196">
    <property type="entry name" value="GerE"/>
    <property type="match status" value="1"/>
</dbReference>
<keyword evidence="1" id="KW-0547">Nucleotide-binding</keyword>
<dbReference type="GO" id="GO:0003677">
    <property type="term" value="F:DNA binding"/>
    <property type="evidence" value="ECO:0007669"/>
    <property type="project" value="InterPro"/>
</dbReference>
<dbReference type="PROSITE" id="PS50043">
    <property type="entry name" value="HTH_LUXR_2"/>
    <property type="match status" value="1"/>
</dbReference>
<dbReference type="PROSITE" id="PS00622">
    <property type="entry name" value="HTH_LUXR_1"/>
    <property type="match status" value="1"/>
</dbReference>
<dbReference type="GO" id="GO:0005737">
    <property type="term" value="C:cytoplasm"/>
    <property type="evidence" value="ECO:0007669"/>
    <property type="project" value="TreeGrafter"/>
</dbReference>
<dbReference type="SMART" id="SM00421">
    <property type="entry name" value="HTH_LUXR"/>
    <property type="match status" value="1"/>
</dbReference>
<dbReference type="CDD" id="cd06170">
    <property type="entry name" value="LuxR_C_like"/>
    <property type="match status" value="1"/>
</dbReference>
<dbReference type="Pfam" id="PF13191">
    <property type="entry name" value="AAA_16"/>
    <property type="match status" value="1"/>
</dbReference>
<dbReference type="PRINTS" id="PR00038">
    <property type="entry name" value="HTHLUXR"/>
</dbReference>
<evidence type="ECO:0000313" key="5">
    <source>
        <dbReference type="Proteomes" id="UP000320338"/>
    </source>
</evidence>
<keyword evidence="5" id="KW-1185">Reference proteome</keyword>
<dbReference type="AlphaFoldDB" id="A0A4Y3WHA5"/>